<dbReference type="EMBL" id="CATQJL010000112">
    <property type="protein sequence ID" value="CAJ0596036.1"/>
    <property type="molecule type" value="Genomic_DNA"/>
</dbReference>
<name>A0AA36GPY6_CYLNA</name>
<comment type="caution">
    <text evidence="2">The sequence shown here is derived from an EMBL/GenBank/DDBJ whole genome shotgun (WGS) entry which is preliminary data.</text>
</comment>
<proteinExistence type="predicted"/>
<protein>
    <recommendedName>
        <fullName evidence="4">Defensin</fullName>
    </recommendedName>
</protein>
<keyword evidence="1" id="KW-0732">Signal</keyword>
<evidence type="ECO:0000313" key="2">
    <source>
        <dbReference type="EMBL" id="CAJ0596036.1"/>
    </source>
</evidence>
<sequence length="75" mass="8398">MRMKWTLIGLLLLFNLGTVISLCEEMGSKNSHTRKLANEGCNIHCKAQNPRSFGYCGTSMNCMCVVREPKKSTSK</sequence>
<keyword evidence="3" id="KW-1185">Reference proteome</keyword>
<gene>
    <name evidence="2" type="ORF">CYNAS_LOCUS8019</name>
</gene>
<reference evidence="2" key="1">
    <citation type="submission" date="2023-07" db="EMBL/GenBank/DDBJ databases">
        <authorList>
            <consortium name="CYATHOMIX"/>
        </authorList>
    </citation>
    <scope>NUCLEOTIDE SEQUENCE</scope>
    <source>
        <strain evidence="2">N/A</strain>
    </source>
</reference>
<evidence type="ECO:0000313" key="3">
    <source>
        <dbReference type="Proteomes" id="UP001176961"/>
    </source>
</evidence>
<accession>A0AA36GPY6</accession>
<dbReference type="Proteomes" id="UP001176961">
    <property type="component" value="Unassembled WGS sequence"/>
</dbReference>
<feature type="chain" id="PRO_5041465949" description="Defensin" evidence="1">
    <location>
        <begin position="22"/>
        <end position="75"/>
    </location>
</feature>
<evidence type="ECO:0000256" key="1">
    <source>
        <dbReference type="SAM" id="SignalP"/>
    </source>
</evidence>
<evidence type="ECO:0008006" key="4">
    <source>
        <dbReference type="Google" id="ProtNLM"/>
    </source>
</evidence>
<dbReference type="AlphaFoldDB" id="A0AA36GPY6"/>
<feature type="signal peptide" evidence="1">
    <location>
        <begin position="1"/>
        <end position="21"/>
    </location>
</feature>
<organism evidence="2 3">
    <name type="scientific">Cylicocyclus nassatus</name>
    <name type="common">Nematode worm</name>
    <dbReference type="NCBI Taxonomy" id="53992"/>
    <lineage>
        <taxon>Eukaryota</taxon>
        <taxon>Metazoa</taxon>
        <taxon>Ecdysozoa</taxon>
        <taxon>Nematoda</taxon>
        <taxon>Chromadorea</taxon>
        <taxon>Rhabditida</taxon>
        <taxon>Rhabditina</taxon>
        <taxon>Rhabditomorpha</taxon>
        <taxon>Strongyloidea</taxon>
        <taxon>Strongylidae</taxon>
        <taxon>Cylicocyclus</taxon>
    </lineage>
</organism>